<feature type="region of interest" description="Disordered" evidence="1">
    <location>
        <begin position="38"/>
        <end position="65"/>
    </location>
</feature>
<dbReference type="EMBL" id="CP022048">
    <property type="protein sequence ID" value="ASE39150.1"/>
    <property type="molecule type" value="Genomic_DNA"/>
</dbReference>
<evidence type="ECO:0000313" key="2">
    <source>
        <dbReference type="EMBL" id="ASE39150.1"/>
    </source>
</evidence>
<accession>A0A1Z3U7L1</accession>
<gene>
    <name evidence="2" type="ORF">CEP68_06335</name>
</gene>
<proteinExistence type="predicted"/>
<organism evidence="2 3">
    <name type="scientific">Brevundimonas vesicularis</name>
    <name type="common">Pseudomonas vesicularis</name>
    <dbReference type="NCBI Taxonomy" id="41276"/>
    <lineage>
        <taxon>Bacteria</taxon>
        <taxon>Pseudomonadati</taxon>
        <taxon>Pseudomonadota</taxon>
        <taxon>Alphaproteobacteria</taxon>
        <taxon>Caulobacterales</taxon>
        <taxon>Caulobacteraceae</taxon>
        <taxon>Brevundimonas</taxon>
    </lineage>
</organism>
<protein>
    <submittedName>
        <fullName evidence="2">Uncharacterized protein</fullName>
    </submittedName>
</protein>
<dbReference type="AlphaFoldDB" id="A0A1Z3U7L1"/>
<sequence>MADRLVLQFAALPPPLTLQWAMPGQPLPAIPPTAPLPSIPVIVGPKGPPGPEGPPGDGAQDPGDLTLIFNNKLI</sequence>
<dbReference type="KEGG" id="bvc:CEP68_06335"/>
<dbReference type="Proteomes" id="UP000197050">
    <property type="component" value="Chromosome"/>
</dbReference>
<name>A0A1Z3U7L1_BREVE</name>
<evidence type="ECO:0000256" key="1">
    <source>
        <dbReference type="SAM" id="MobiDB-lite"/>
    </source>
</evidence>
<reference evidence="3" key="1">
    <citation type="submission" date="2017-06" db="EMBL/GenBank/DDBJ databases">
        <title>FDA dAtabase for Regulatory Grade micrObial Sequences (FDA-ARGOS): Supporting development and validation of Infectious Disease Dx tests.</title>
        <authorList>
            <person name="Minogue T."/>
            <person name="Wolcott M."/>
            <person name="Wasieloski L."/>
            <person name="Aguilar W."/>
            <person name="Moore D."/>
            <person name="Tallon L."/>
            <person name="Sadzewicz L."/>
            <person name="Sengamalay N."/>
            <person name="Ott S."/>
            <person name="Godinez A."/>
            <person name="Nagaraj S."/>
            <person name="Nadendla S."/>
            <person name="Geyer C."/>
            <person name="Sichtig H."/>
        </authorList>
    </citation>
    <scope>NUCLEOTIDE SEQUENCE [LARGE SCALE GENOMIC DNA]</scope>
    <source>
        <strain evidence="3">FDAARGOS_289</strain>
    </source>
</reference>
<evidence type="ECO:0000313" key="3">
    <source>
        <dbReference type="Proteomes" id="UP000197050"/>
    </source>
</evidence>